<organism evidence="3 4">
    <name type="scientific">Halobacteriovorax marinus</name>
    <dbReference type="NCBI Taxonomy" id="97084"/>
    <lineage>
        <taxon>Bacteria</taxon>
        <taxon>Pseudomonadati</taxon>
        <taxon>Bdellovibrionota</taxon>
        <taxon>Bacteriovoracia</taxon>
        <taxon>Bacteriovoracales</taxon>
        <taxon>Halobacteriovoraceae</taxon>
        <taxon>Halobacteriovorax</taxon>
    </lineage>
</organism>
<dbReference type="InterPro" id="IPR046947">
    <property type="entry name" value="LytR-like"/>
</dbReference>
<keyword evidence="1" id="KW-1133">Transmembrane helix</keyword>
<feature type="transmembrane region" description="Helical" evidence="1">
    <location>
        <begin position="118"/>
        <end position="138"/>
    </location>
</feature>
<evidence type="ECO:0000259" key="2">
    <source>
        <dbReference type="PROSITE" id="PS50930"/>
    </source>
</evidence>
<proteinExistence type="predicted"/>
<evidence type="ECO:0000313" key="3">
    <source>
        <dbReference type="EMBL" id="OUR96294.1"/>
    </source>
</evidence>
<evidence type="ECO:0000256" key="1">
    <source>
        <dbReference type="SAM" id="Phobius"/>
    </source>
</evidence>
<feature type="transmembrane region" description="Helical" evidence="1">
    <location>
        <begin position="87"/>
        <end position="106"/>
    </location>
</feature>
<dbReference type="PANTHER" id="PTHR37299:SF1">
    <property type="entry name" value="STAGE 0 SPORULATION PROTEIN A HOMOLOG"/>
    <property type="match status" value="1"/>
</dbReference>
<keyword evidence="1" id="KW-0472">Membrane</keyword>
<dbReference type="InterPro" id="IPR007492">
    <property type="entry name" value="LytTR_DNA-bd_dom"/>
</dbReference>
<dbReference type="GO" id="GO:0000156">
    <property type="term" value="F:phosphorelay response regulator activity"/>
    <property type="evidence" value="ECO:0007669"/>
    <property type="project" value="InterPro"/>
</dbReference>
<dbReference type="Pfam" id="PF04397">
    <property type="entry name" value="LytTR"/>
    <property type="match status" value="1"/>
</dbReference>
<dbReference type="Gene3D" id="2.40.50.1020">
    <property type="entry name" value="LytTr DNA-binding domain"/>
    <property type="match status" value="1"/>
</dbReference>
<sequence length="272" mass="31726">MQLSQSENKSKFKQVTLFFKWPILISLVFFIASLPNANANYFTVLKICLGYALSISSFIYFSYYIADKTYQYLESRKKIQLEFNQKTELIICFLGLVPGAILGQLIKAKILNEPTRYGEVPFVILVGLFISLAFIYFYSFKLKMSENEDLVRINKNLKERKTEIQYLEKISSKIGNKTQIIAVADINYFESKDHCTFAKTNESEFIVDYSIKYLTEHLNPLQFIQIHRSTIVKLEKIKSIENKNLWELKLDNGDTLKVSRSNQKRLKETLLN</sequence>
<accession>A0A1Y5F678</accession>
<dbReference type="PROSITE" id="PS50930">
    <property type="entry name" value="HTH_LYTTR"/>
    <property type="match status" value="1"/>
</dbReference>
<dbReference type="GO" id="GO:0003677">
    <property type="term" value="F:DNA binding"/>
    <property type="evidence" value="ECO:0007669"/>
    <property type="project" value="InterPro"/>
</dbReference>
<dbReference type="EMBL" id="MAAO01000006">
    <property type="protein sequence ID" value="OUR96294.1"/>
    <property type="molecule type" value="Genomic_DNA"/>
</dbReference>
<comment type="caution">
    <text evidence="3">The sequence shown here is derived from an EMBL/GenBank/DDBJ whole genome shotgun (WGS) entry which is preliminary data.</text>
</comment>
<gene>
    <name evidence="3" type="ORF">A9Q84_08015</name>
</gene>
<reference evidence="4" key="1">
    <citation type="journal article" date="2017" name="Proc. Natl. Acad. Sci. U.S.A.">
        <title>Simulation of Deepwater Horizon oil plume reveals substrate specialization within a complex community of hydrocarbon-degraders.</title>
        <authorList>
            <person name="Hu P."/>
            <person name="Dubinsky E.A."/>
            <person name="Probst A.J."/>
            <person name="Wang J."/>
            <person name="Sieber C.M.K."/>
            <person name="Tom L.M."/>
            <person name="Gardinali P."/>
            <person name="Banfield J.F."/>
            <person name="Atlas R.M."/>
            <person name="Andersen G.L."/>
        </authorList>
    </citation>
    <scope>NUCLEOTIDE SEQUENCE [LARGE SCALE GENOMIC DNA]</scope>
</reference>
<feature type="domain" description="HTH LytTR-type" evidence="2">
    <location>
        <begin position="170"/>
        <end position="272"/>
    </location>
</feature>
<dbReference type="AlphaFoldDB" id="A0A1Y5F678"/>
<evidence type="ECO:0000313" key="4">
    <source>
        <dbReference type="Proteomes" id="UP000196531"/>
    </source>
</evidence>
<dbReference type="PANTHER" id="PTHR37299">
    <property type="entry name" value="TRANSCRIPTIONAL REGULATOR-RELATED"/>
    <property type="match status" value="1"/>
</dbReference>
<name>A0A1Y5F678_9BACT</name>
<protein>
    <recommendedName>
        <fullName evidence="2">HTH LytTR-type domain-containing protein</fullName>
    </recommendedName>
</protein>
<feature type="transmembrane region" description="Helical" evidence="1">
    <location>
        <begin position="44"/>
        <end position="66"/>
    </location>
</feature>
<feature type="transmembrane region" description="Helical" evidence="1">
    <location>
        <begin position="12"/>
        <end position="32"/>
    </location>
</feature>
<keyword evidence="1" id="KW-0812">Transmembrane</keyword>
<dbReference type="SMART" id="SM00850">
    <property type="entry name" value="LytTR"/>
    <property type="match status" value="1"/>
</dbReference>
<dbReference type="Proteomes" id="UP000196531">
    <property type="component" value="Unassembled WGS sequence"/>
</dbReference>